<evidence type="ECO:0000313" key="3">
    <source>
        <dbReference type="Proteomes" id="UP001310692"/>
    </source>
</evidence>
<feature type="transmembrane region" description="Helical" evidence="1">
    <location>
        <begin position="27"/>
        <end position="48"/>
    </location>
</feature>
<sequence length="287" mass="29812">MRNQDRPSSITLVMISLRDMGRFLPKAGLQAAILSLPLAAALSWLALLATQIAGDESKPFGTYILVIVAAILVAIPAQSALLRRALRGRSGPLLGLELGGDEVRLAIVALLIGILGFTVLGAAGLGLVAILAALDLAARSRAGAPAIDSESPETALPVLGEYFGNGDWGVAVAVIALFTVFAIWFCARLSLAYAATIARQKVQALSSFSLTRGRWIATALVMALALLPGLGLRYLALELARGEGAASLGILFALEWLAAAVTLLLTCAAGMSLYRQLGGDDQEPVPS</sequence>
<keyword evidence="1" id="KW-0472">Membrane</keyword>
<dbReference type="Proteomes" id="UP001310692">
    <property type="component" value="Unassembled WGS sequence"/>
</dbReference>
<feature type="transmembrane region" description="Helical" evidence="1">
    <location>
        <begin position="60"/>
        <end position="82"/>
    </location>
</feature>
<feature type="transmembrane region" description="Helical" evidence="1">
    <location>
        <begin position="103"/>
        <end position="134"/>
    </location>
</feature>
<keyword evidence="1" id="KW-1133">Transmembrane helix</keyword>
<feature type="transmembrane region" description="Helical" evidence="1">
    <location>
        <begin position="215"/>
        <end position="236"/>
    </location>
</feature>
<accession>A0ABU7M1F5</accession>
<comment type="caution">
    <text evidence="2">The sequence shown here is derived from an EMBL/GenBank/DDBJ whole genome shotgun (WGS) entry which is preliminary data.</text>
</comment>
<keyword evidence="1" id="KW-0812">Transmembrane</keyword>
<proteinExistence type="predicted"/>
<feature type="transmembrane region" description="Helical" evidence="1">
    <location>
        <begin position="248"/>
        <end position="274"/>
    </location>
</feature>
<name>A0ABU7M1F5_9PROT</name>
<reference evidence="2 3" key="1">
    <citation type="submission" date="2024-01" db="EMBL/GenBank/DDBJ databases">
        <title>Hyphobacterium bacterium isolated from marine sediment.</title>
        <authorList>
            <person name="Zhao S."/>
        </authorList>
    </citation>
    <scope>NUCLEOTIDE SEQUENCE [LARGE SCALE GENOMIC DNA]</scope>
    <source>
        <strain evidence="2 3">Y60-23</strain>
    </source>
</reference>
<dbReference type="RefSeq" id="WP_330197207.1">
    <property type="nucleotide sequence ID" value="NZ_JAZDRO010000007.1"/>
</dbReference>
<keyword evidence="3" id="KW-1185">Reference proteome</keyword>
<protein>
    <submittedName>
        <fullName evidence="2">Uncharacterized protein</fullName>
    </submittedName>
</protein>
<evidence type="ECO:0000313" key="2">
    <source>
        <dbReference type="EMBL" id="MEE2567639.1"/>
    </source>
</evidence>
<dbReference type="EMBL" id="JAZDRO010000007">
    <property type="protein sequence ID" value="MEE2567639.1"/>
    <property type="molecule type" value="Genomic_DNA"/>
</dbReference>
<feature type="transmembrane region" description="Helical" evidence="1">
    <location>
        <begin position="168"/>
        <end position="194"/>
    </location>
</feature>
<organism evidence="2 3">
    <name type="scientific">Hyphobacterium marinum</name>
    <dbReference type="NCBI Taxonomy" id="3116574"/>
    <lineage>
        <taxon>Bacteria</taxon>
        <taxon>Pseudomonadati</taxon>
        <taxon>Pseudomonadota</taxon>
        <taxon>Alphaproteobacteria</taxon>
        <taxon>Maricaulales</taxon>
        <taxon>Maricaulaceae</taxon>
        <taxon>Hyphobacterium</taxon>
    </lineage>
</organism>
<evidence type="ECO:0000256" key="1">
    <source>
        <dbReference type="SAM" id="Phobius"/>
    </source>
</evidence>
<gene>
    <name evidence="2" type="ORF">V0U35_13220</name>
</gene>